<dbReference type="OrthoDB" id="3361196at2759"/>
<dbReference type="AlphaFoldDB" id="A0A067PMG0"/>
<evidence type="ECO:0000313" key="2">
    <source>
        <dbReference type="EMBL" id="KDQ55964.1"/>
    </source>
</evidence>
<protein>
    <recommendedName>
        <fullName evidence="4">Extracellular membrane protein CFEM domain-containing protein</fullName>
    </recommendedName>
</protein>
<dbReference type="EMBL" id="KL197723">
    <property type="protein sequence ID" value="KDQ55964.1"/>
    <property type="molecule type" value="Genomic_DNA"/>
</dbReference>
<sequence length="189" mass="19610">MGPHAMSLIAVLLIFINLSHLSHASPFGSPIIPSLTRRTDPYFPDDPPSCPICAQSYLNISSCCQAAPILANFSAVIFNPGAFIAVIKCACTDTFQSVFPQCVDCFIQTNQSDILSTPNLPAVVSGMRQVCALESTLLGGVATADGEVTPTSTGAAPTSTSTSSAKLGSIVQPGWIYMLLGMGGIGLVL</sequence>
<evidence type="ECO:0008006" key="4">
    <source>
        <dbReference type="Google" id="ProtNLM"/>
    </source>
</evidence>
<evidence type="ECO:0000256" key="1">
    <source>
        <dbReference type="SAM" id="SignalP"/>
    </source>
</evidence>
<keyword evidence="3" id="KW-1185">Reference proteome</keyword>
<evidence type="ECO:0000313" key="3">
    <source>
        <dbReference type="Proteomes" id="UP000027265"/>
    </source>
</evidence>
<dbReference type="HOGENOM" id="CLU_114237_0_0_1"/>
<keyword evidence="1" id="KW-0732">Signal</keyword>
<accession>A0A067PMG0</accession>
<feature type="chain" id="PRO_5001646845" description="Extracellular membrane protein CFEM domain-containing protein" evidence="1">
    <location>
        <begin position="25"/>
        <end position="189"/>
    </location>
</feature>
<gene>
    <name evidence="2" type="ORF">JAAARDRAFT_36754</name>
</gene>
<proteinExistence type="predicted"/>
<feature type="signal peptide" evidence="1">
    <location>
        <begin position="1"/>
        <end position="24"/>
    </location>
</feature>
<name>A0A067PMG0_9AGAM</name>
<organism evidence="2 3">
    <name type="scientific">Jaapia argillacea MUCL 33604</name>
    <dbReference type="NCBI Taxonomy" id="933084"/>
    <lineage>
        <taxon>Eukaryota</taxon>
        <taxon>Fungi</taxon>
        <taxon>Dikarya</taxon>
        <taxon>Basidiomycota</taxon>
        <taxon>Agaricomycotina</taxon>
        <taxon>Agaricomycetes</taxon>
        <taxon>Agaricomycetidae</taxon>
        <taxon>Jaapiales</taxon>
        <taxon>Jaapiaceae</taxon>
        <taxon>Jaapia</taxon>
    </lineage>
</organism>
<dbReference type="InParanoid" id="A0A067PMG0"/>
<reference evidence="3" key="1">
    <citation type="journal article" date="2014" name="Proc. Natl. Acad. Sci. U.S.A.">
        <title>Extensive sampling of basidiomycete genomes demonstrates inadequacy of the white-rot/brown-rot paradigm for wood decay fungi.</title>
        <authorList>
            <person name="Riley R."/>
            <person name="Salamov A.A."/>
            <person name="Brown D.W."/>
            <person name="Nagy L.G."/>
            <person name="Floudas D."/>
            <person name="Held B.W."/>
            <person name="Levasseur A."/>
            <person name="Lombard V."/>
            <person name="Morin E."/>
            <person name="Otillar R."/>
            <person name="Lindquist E.A."/>
            <person name="Sun H."/>
            <person name="LaButti K.M."/>
            <person name="Schmutz J."/>
            <person name="Jabbour D."/>
            <person name="Luo H."/>
            <person name="Baker S.E."/>
            <person name="Pisabarro A.G."/>
            <person name="Walton J.D."/>
            <person name="Blanchette R.A."/>
            <person name="Henrissat B."/>
            <person name="Martin F."/>
            <person name="Cullen D."/>
            <person name="Hibbett D.S."/>
            <person name="Grigoriev I.V."/>
        </authorList>
    </citation>
    <scope>NUCLEOTIDE SEQUENCE [LARGE SCALE GENOMIC DNA]</scope>
    <source>
        <strain evidence="3">MUCL 33604</strain>
    </source>
</reference>
<dbReference type="Proteomes" id="UP000027265">
    <property type="component" value="Unassembled WGS sequence"/>
</dbReference>